<name>A0A835M1M1_9MAGN</name>
<evidence type="ECO:0000313" key="4">
    <source>
        <dbReference type="EMBL" id="KAF9613057.1"/>
    </source>
</evidence>
<feature type="region of interest" description="Disordered" evidence="2">
    <location>
        <begin position="100"/>
        <end position="121"/>
    </location>
</feature>
<feature type="compositionally biased region" description="Polar residues" evidence="2">
    <location>
        <begin position="728"/>
        <end position="738"/>
    </location>
</feature>
<dbReference type="SUPFAM" id="SSF57756">
    <property type="entry name" value="Retrovirus zinc finger-like domains"/>
    <property type="match status" value="1"/>
</dbReference>
<dbReference type="PANTHER" id="PTHR31973">
    <property type="entry name" value="POLYPROTEIN, PUTATIVE-RELATED"/>
    <property type="match status" value="1"/>
</dbReference>
<dbReference type="AlphaFoldDB" id="A0A835M1M1"/>
<feature type="compositionally biased region" description="Basic and acidic residues" evidence="2">
    <location>
        <begin position="596"/>
        <end position="608"/>
    </location>
</feature>
<evidence type="ECO:0000259" key="3">
    <source>
        <dbReference type="PROSITE" id="PS50158"/>
    </source>
</evidence>
<gene>
    <name evidence="4" type="ORF">IFM89_005491</name>
</gene>
<sequence>MDMWENIMVESDNKFHLFVSYDYQNVQGMTQDWETNPRVMGVCPSMPTHEPNSMPTHESTLNSSPPIDESSENIIVDLTTTQPMPNDESTRNVIVDLTTPSKQPILTKKPKPNDESTSQPILTKTKKPNAKLPRRVVLLKDGIPKTFLQNKSNFSDFESQSDEDNVEPILEASDESLDEGFKDDQGGGRLALKVKACVEEVLSKFNDLFESGEAFEHDVEHGNNDMFLGDSSDDENDRQFEDPVDVHSSQSSEGSLVSDNEEEDTEMNNFVISTRNCYVEEDAERTDNPEATVSKKNLKLKTNMEWRHIGECRQFIKDMVVSHMFSFKQKKNDKEMYFVICKDKDCKWFVKCSKKINELTVKLRKYNDIHTCEADEENKVVQAKALWVANELEAFAKAHPTFAPVDLFNEIYREYGVHISYWIAWRARIMLLEKMHGNYEEGADRQGSKKWLEKESRKTWVRSYFDLTPKTDAVTSNCCESFNSWILKIKDKPLMQFMDKYTLTNMSLTYDRREIGDGLSEGDLVPAVQGVIEKLEAKYHRCCSHYYTVESFRAIYAGYIYPIANNEHWDKIKPKNVVLPPPNERKPGRPKKQRIRGNDEEKASDKIKCRNCGEVGHNARPCKKATKETSSSPSKRVKQKAQNGGQEEEHDQHNQAEQQEHHVHHQQQQEHQEHQENNANQQDVRQQVPRARRGGRAPRGSRPPRGKRGSRGFHYWFGREDDDGGHVQTPSTLGNTSAPCVYEPLSHTQ</sequence>
<dbReference type="InterPro" id="IPR001878">
    <property type="entry name" value="Znf_CCHC"/>
</dbReference>
<reference evidence="4 5" key="1">
    <citation type="submission" date="2020-10" db="EMBL/GenBank/DDBJ databases">
        <title>The Coptis chinensis genome and diversification of protoberbering-type alkaloids.</title>
        <authorList>
            <person name="Wang B."/>
            <person name="Shu S."/>
            <person name="Song C."/>
            <person name="Liu Y."/>
        </authorList>
    </citation>
    <scope>NUCLEOTIDE SEQUENCE [LARGE SCALE GENOMIC DNA]</scope>
    <source>
        <strain evidence="4">HL-2020</strain>
        <tissue evidence="4">Leaf</tissue>
    </source>
</reference>
<dbReference type="OrthoDB" id="8026949at2759"/>
<feature type="compositionally biased region" description="Basic and acidic residues" evidence="2">
    <location>
        <begin position="650"/>
        <end position="676"/>
    </location>
</feature>
<keyword evidence="1" id="KW-0863">Zinc-finger</keyword>
<dbReference type="InterPro" id="IPR036875">
    <property type="entry name" value="Znf_CCHC_sf"/>
</dbReference>
<dbReference type="GO" id="GO:0003676">
    <property type="term" value="F:nucleic acid binding"/>
    <property type="evidence" value="ECO:0007669"/>
    <property type="project" value="InterPro"/>
</dbReference>
<dbReference type="Pfam" id="PF03108">
    <property type="entry name" value="DBD_Tnp_Mut"/>
    <property type="match status" value="1"/>
</dbReference>
<feature type="region of interest" description="Disordered" evidence="2">
    <location>
        <begin position="50"/>
        <end position="69"/>
    </location>
</feature>
<feature type="compositionally biased region" description="Polar residues" evidence="2">
    <location>
        <begin position="50"/>
        <end position="65"/>
    </location>
</feature>
<dbReference type="EMBL" id="JADFTS010000003">
    <property type="protein sequence ID" value="KAF9613057.1"/>
    <property type="molecule type" value="Genomic_DNA"/>
</dbReference>
<dbReference type="Proteomes" id="UP000631114">
    <property type="component" value="Unassembled WGS sequence"/>
</dbReference>
<feature type="region of interest" description="Disordered" evidence="2">
    <location>
        <begin position="220"/>
        <end position="265"/>
    </location>
</feature>
<dbReference type="InterPro" id="IPR004332">
    <property type="entry name" value="Transposase_MuDR"/>
</dbReference>
<dbReference type="GO" id="GO:0008270">
    <property type="term" value="F:zinc ion binding"/>
    <property type="evidence" value="ECO:0007669"/>
    <property type="project" value="UniProtKB-KW"/>
</dbReference>
<feature type="compositionally biased region" description="Polar residues" evidence="2">
    <location>
        <begin position="247"/>
        <end position="258"/>
    </location>
</feature>
<dbReference type="PANTHER" id="PTHR31973:SF187">
    <property type="entry name" value="MUTATOR TRANSPOSASE MUDRA PROTEIN"/>
    <property type="match status" value="1"/>
</dbReference>
<feature type="domain" description="CCHC-type" evidence="3">
    <location>
        <begin position="608"/>
        <end position="624"/>
    </location>
</feature>
<evidence type="ECO:0000313" key="5">
    <source>
        <dbReference type="Proteomes" id="UP000631114"/>
    </source>
</evidence>
<accession>A0A835M1M1</accession>
<comment type="caution">
    <text evidence="4">The sequence shown here is derived from an EMBL/GenBank/DDBJ whole genome shotgun (WGS) entry which is preliminary data.</text>
</comment>
<keyword evidence="1" id="KW-0479">Metal-binding</keyword>
<keyword evidence="1" id="KW-0862">Zinc</keyword>
<evidence type="ECO:0000256" key="2">
    <source>
        <dbReference type="SAM" id="MobiDB-lite"/>
    </source>
</evidence>
<feature type="region of interest" description="Disordered" evidence="2">
    <location>
        <begin position="574"/>
        <end position="749"/>
    </location>
</feature>
<protein>
    <recommendedName>
        <fullName evidence="3">CCHC-type domain-containing protein</fullName>
    </recommendedName>
</protein>
<organism evidence="4 5">
    <name type="scientific">Coptis chinensis</name>
    <dbReference type="NCBI Taxonomy" id="261450"/>
    <lineage>
        <taxon>Eukaryota</taxon>
        <taxon>Viridiplantae</taxon>
        <taxon>Streptophyta</taxon>
        <taxon>Embryophyta</taxon>
        <taxon>Tracheophyta</taxon>
        <taxon>Spermatophyta</taxon>
        <taxon>Magnoliopsida</taxon>
        <taxon>Ranunculales</taxon>
        <taxon>Ranunculaceae</taxon>
        <taxon>Coptidoideae</taxon>
        <taxon>Coptis</taxon>
    </lineage>
</organism>
<feature type="compositionally biased region" description="Polar residues" evidence="2">
    <location>
        <begin position="628"/>
        <end position="645"/>
    </location>
</feature>
<feature type="compositionally biased region" description="Basic residues" evidence="2">
    <location>
        <begin position="702"/>
        <end position="711"/>
    </location>
</feature>
<keyword evidence="5" id="KW-1185">Reference proteome</keyword>
<proteinExistence type="predicted"/>
<dbReference type="PROSITE" id="PS50158">
    <property type="entry name" value="ZF_CCHC"/>
    <property type="match status" value="1"/>
</dbReference>
<evidence type="ECO:0000256" key="1">
    <source>
        <dbReference type="PROSITE-ProRule" id="PRU00047"/>
    </source>
</evidence>